<dbReference type="GO" id="GO:0005886">
    <property type="term" value="C:plasma membrane"/>
    <property type="evidence" value="ECO:0007669"/>
    <property type="project" value="TreeGrafter"/>
</dbReference>
<evidence type="ECO:0000256" key="4">
    <source>
        <dbReference type="PROSITE-ProRule" id="PRU00284"/>
    </source>
</evidence>
<dbReference type="SUPFAM" id="SSF58104">
    <property type="entry name" value="Methyl-accepting chemotaxis protein (MCP) signaling domain"/>
    <property type="match status" value="1"/>
</dbReference>
<feature type="compositionally biased region" description="Polar residues" evidence="5">
    <location>
        <begin position="355"/>
        <end position="364"/>
    </location>
</feature>
<dbReference type="Proteomes" id="UP000613266">
    <property type="component" value="Unassembled WGS sequence"/>
</dbReference>
<dbReference type="SMART" id="SM00283">
    <property type="entry name" value="MA"/>
    <property type="match status" value="1"/>
</dbReference>
<keyword evidence="9" id="KW-1185">Reference proteome</keyword>
<dbReference type="AlphaFoldDB" id="A0A931J356"/>
<accession>A0A931J356</accession>
<comment type="subcellular location">
    <subcellularLocation>
        <location evidence="1">Membrane</location>
    </subcellularLocation>
</comment>
<evidence type="ECO:0000256" key="3">
    <source>
        <dbReference type="ARBA" id="ARBA00029447"/>
    </source>
</evidence>
<dbReference type="GO" id="GO:0007165">
    <property type="term" value="P:signal transduction"/>
    <property type="evidence" value="ECO:0007669"/>
    <property type="project" value="UniProtKB-KW"/>
</dbReference>
<dbReference type="Pfam" id="PF00015">
    <property type="entry name" value="MCPsignal"/>
    <property type="match status" value="1"/>
</dbReference>
<evidence type="ECO:0000256" key="6">
    <source>
        <dbReference type="SAM" id="Phobius"/>
    </source>
</evidence>
<evidence type="ECO:0000259" key="7">
    <source>
        <dbReference type="PROSITE" id="PS50111"/>
    </source>
</evidence>
<feature type="transmembrane region" description="Helical" evidence="6">
    <location>
        <begin position="24"/>
        <end position="45"/>
    </location>
</feature>
<dbReference type="PROSITE" id="PS50111">
    <property type="entry name" value="CHEMOTAXIS_TRANSDUC_2"/>
    <property type="match status" value="1"/>
</dbReference>
<evidence type="ECO:0000313" key="8">
    <source>
        <dbReference type="EMBL" id="MBH9575467.1"/>
    </source>
</evidence>
<gene>
    <name evidence="8" type="ORF">I7X39_00985</name>
</gene>
<evidence type="ECO:0000256" key="2">
    <source>
        <dbReference type="ARBA" id="ARBA00022481"/>
    </source>
</evidence>
<keyword evidence="6" id="KW-0472">Membrane</keyword>
<keyword evidence="6" id="KW-0812">Transmembrane</keyword>
<dbReference type="GO" id="GO:0006935">
    <property type="term" value="P:chemotaxis"/>
    <property type="evidence" value="ECO:0007669"/>
    <property type="project" value="TreeGrafter"/>
</dbReference>
<feature type="region of interest" description="Disordered" evidence="5">
    <location>
        <begin position="354"/>
        <end position="410"/>
    </location>
</feature>
<sequence>MELQTRVAKAEYGSAVARFESLSFWGSLALVVGLAFSVGAGTWVVRSLTRQLGGEPAQAAEVARAVAAGDLCVDIPLRNGDRDSMMAALVQMRDALRQAVQAVRDDADSVATASFQIAAGNQDLSQRTEEQASALQQTAASMEELGSTVQHNADNAALARQRSERATEVVHAGGGAVQQLVEDMHGIQHSAQRIAEILSVIDGIAFQTNILALNAAVEAARAGDQGRGFAVVASEVRSLAQRSASAAKEVRGLIADSTGRAEAGVRRAEEAGHTMAEVVRTIEEVRTLISEISNASHQQSEGVRQIGEAVSQMDQVTQQNAALVEQSSAAAESLSSRAQGLLAAVQRFKLPSLRTEASSGSPRSATAAANPERRSPQRATNVVRPAFGLRAASPQPAGARTGTDDEWTSF</sequence>
<evidence type="ECO:0000256" key="1">
    <source>
        <dbReference type="ARBA" id="ARBA00004370"/>
    </source>
</evidence>
<keyword evidence="6" id="KW-1133">Transmembrane helix</keyword>
<keyword evidence="2" id="KW-0488">Methylation</keyword>
<comment type="caution">
    <text evidence="8">The sequence shown here is derived from an EMBL/GenBank/DDBJ whole genome shotgun (WGS) entry which is preliminary data.</text>
</comment>
<dbReference type="CDD" id="cd11386">
    <property type="entry name" value="MCP_signal"/>
    <property type="match status" value="1"/>
</dbReference>
<dbReference type="PANTHER" id="PTHR43531">
    <property type="entry name" value="PROTEIN ICFG"/>
    <property type="match status" value="1"/>
</dbReference>
<evidence type="ECO:0000313" key="9">
    <source>
        <dbReference type="Proteomes" id="UP000613266"/>
    </source>
</evidence>
<comment type="similarity">
    <text evidence="3">Belongs to the methyl-accepting chemotaxis (MCP) protein family.</text>
</comment>
<dbReference type="InterPro" id="IPR004089">
    <property type="entry name" value="MCPsignal_dom"/>
</dbReference>
<dbReference type="EMBL" id="JAEDAK010000001">
    <property type="protein sequence ID" value="MBH9575467.1"/>
    <property type="molecule type" value="Genomic_DNA"/>
</dbReference>
<dbReference type="Gene3D" id="1.10.287.950">
    <property type="entry name" value="Methyl-accepting chemotaxis protein"/>
    <property type="match status" value="1"/>
</dbReference>
<evidence type="ECO:0000256" key="5">
    <source>
        <dbReference type="SAM" id="MobiDB-lite"/>
    </source>
</evidence>
<dbReference type="GO" id="GO:0004888">
    <property type="term" value="F:transmembrane signaling receptor activity"/>
    <property type="evidence" value="ECO:0007669"/>
    <property type="project" value="TreeGrafter"/>
</dbReference>
<name>A0A931J356_9BURK</name>
<dbReference type="PANTHER" id="PTHR43531:SF14">
    <property type="entry name" value="METHYL-ACCEPTING CHEMOTAXIS PROTEIN I-RELATED"/>
    <property type="match status" value="1"/>
</dbReference>
<feature type="domain" description="Methyl-accepting transducer" evidence="7">
    <location>
        <begin position="106"/>
        <end position="335"/>
    </location>
</feature>
<reference evidence="8" key="1">
    <citation type="submission" date="2020-12" db="EMBL/GenBank/DDBJ databases">
        <title>The genome sequence of Inhella sp. 1Y17.</title>
        <authorList>
            <person name="Liu Y."/>
        </authorList>
    </citation>
    <scope>NUCLEOTIDE SEQUENCE</scope>
    <source>
        <strain evidence="8">1Y17</strain>
    </source>
</reference>
<dbReference type="FunFam" id="1.10.287.950:FF:000001">
    <property type="entry name" value="Methyl-accepting chemotaxis sensory transducer"/>
    <property type="match status" value="1"/>
</dbReference>
<organism evidence="8 9">
    <name type="scientific">Inhella proteolytica</name>
    <dbReference type="NCBI Taxonomy" id="2795029"/>
    <lineage>
        <taxon>Bacteria</taxon>
        <taxon>Pseudomonadati</taxon>
        <taxon>Pseudomonadota</taxon>
        <taxon>Betaproteobacteria</taxon>
        <taxon>Burkholderiales</taxon>
        <taxon>Sphaerotilaceae</taxon>
        <taxon>Inhella</taxon>
    </lineage>
</organism>
<keyword evidence="4" id="KW-0807">Transducer</keyword>
<protein>
    <submittedName>
        <fullName evidence="8">Methyl-accepting chemotaxis protein</fullName>
    </submittedName>
</protein>
<dbReference type="InterPro" id="IPR051310">
    <property type="entry name" value="MCP_chemotaxis"/>
</dbReference>
<proteinExistence type="inferred from homology"/>